<dbReference type="GO" id="GO:0048038">
    <property type="term" value="F:quinone binding"/>
    <property type="evidence" value="ECO:0007669"/>
    <property type="project" value="InterPro"/>
</dbReference>
<dbReference type="GO" id="GO:0008876">
    <property type="term" value="F:quinoprotein glucose dehydrogenase activity"/>
    <property type="evidence" value="ECO:0007669"/>
    <property type="project" value="TreeGrafter"/>
</dbReference>
<dbReference type="NCBIfam" id="TIGR03074">
    <property type="entry name" value="PQQ_membr_DH"/>
    <property type="match status" value="1"/>
</dbReference>
<comment type="similarity">
    <text evidence="3">Belongs to the bacterial PQQ dehydrogenase family.</text>
</comment>
<evidence type="ECO:0000313" key="13">
    <source>
        <dbReference type="EMBL" id="AHK71847.1"/>
    </source>
</evidence>
<organism evidence="13 14">
    <name type="scientific">Gluconobacter oxydans DSM 3504</name>
    <dbReference type="NCBI Taxonomy" id="1288313"/>
    <lineage>
        <taxon>Bacteria</taxon>
        <taxon>Pseudomonadati</taxon>
        <taxon>Pseudomonadota</taxon>
        <taxon>Alphaproteobacteria</taxon>
        <taxon>Acetobacterales</taxon>
        <taxon>Acetobacteraceae</taxon>
        <taxon>Gluconobacter</taxon>
    </lineage>
</organism>
<evidence type="ECO:0000259" key="12">
    <source>
        <dbReference type="Pfam" id="PF01011"/>
    </source>
</evidence>
<evidence type="ECO:0000256" key="9">
    <source>
        <dbReference type="ARBA" id="ARBA00023136"/>
    </source>
</evidence>
<dbReference type="PANTHER" id="PTHR32303:SF4">
    <property type="entry name" value="QUINOPROTEIN GLUCOSE DEHYDROGENASE"/>
    <property type="match status" value="1"/>
</dbReference>
<dbReference type="EMBL" id="CP004373">
    <property type="protein sequence ID" value="AHK71847.1"/>
    <property type="molecule type" value="Genomic_DNA"/>
</dbReference>
<dbReference type="GO" id="GO:0005886">
    <property type="term" value="C:plasma membrane"/>
    <property type="evidence" value="ECO:0007669"/>
    <property type="project" value="UniProtKB-SubCell"/>
</dbReference>
<dbReference type="SMART" id="SM00564">
    <property type="entry name" value="PQQ"/>
    <property type="match status" value="6"/>
</dbReference>
<keyword evidence="9 11" id="KW-0472">Membrane</keyword>
<feature type="transmembrane region" description="Helical" evidence="11">
    <location>
        <begin position="7"/>
        <end position="25"/>
    </location>
</feature>
<name>A0A067Z6S0_GLUOY</name>
<evidence type="ECO:0000256" key="11">
    <source>
        <dbReference type="SAM" id="Phobius"/>
    </source>
</evidence>
<evidence type="ECO:0000256" key="8">
    <source>
        <dbReference type="ARBA" id="ARBA00023002"/>
    </source>
</evidence>
<feature type="transmembrane region" description="Helical" evidence="11">
    <location>
        <begin position="31"/>
        <end position="52"/>
    </location>
</feature>
<dbReference type="SUPFAM" id="SSF50998">
    <property type="entry name" value="Quinoprotein alcohol dehydrogenase-like"/>
    <property type="match status" value="1"/>
</dbReference>
<evidence type="ECO:0000256" key="4">
    <source>
        <dbReference type="ARBA" id="ARBA00022475"/>
    </source>
</evidence>
<gene>
    <name evidence="13" type="primary">quiA2</name>
    <name evidence="13" type="ORF">GLS_c19740</name>
</gene>
<feature type="compositionally biased region" description="Polar residues" evidence="10">
    <location>
        <begin position="147"/>
        <end position="162"/>
    </location>
</feature>
<accession>A0A067Z6S0</accession>
<dbReference type="PANTHER" id="PTHR32303">
    <property type="entry name" value="QUINOPROTEIN ALCOHOL DEHYDROGENASE (CYTOCHROME C)"/>
    <property type="match status" value="1"/>
</dbReference>
<reference evidence="13 14" key="1">
    <citation type="journal article" date="2015" name="Appl. Microbiol. Biotechnol.">
        <title>The consequence of an additional NADH dehydrogenase paralog on the growth of Gluconobacter oxydans DSM3504.</title>
        <authorList>
            <person name="Kostner D."/>
            <person name="Luchterhand B."/>
            <person name="Junker A."/>
            <person name="Volland S."/>
            <person name="Daniel R."/>
            <person name="Buchs J."/>
            <person name="Liebl W."/>
            <person name="Ehrenreich A."/>
        </authorList>
    </citation>
    <scope>NUCLEOTIDE SEQUENCE [LARGE SCALE GENOMIC DNA]</scope>
    <source>
        <strain evidence="13">DSM 3504</strain>
    </source>
</reference>
<feature type="transmembrane region" description="Helical" evidence="11">
    <location>
        <begin position="83"/>
        <end position="107"/>
    </location>
</feature>
<keyword evidence="5 11" id="KW-0812">Transmembrane</keyword>
<comment type="subcellular location">
    <subcellularLocation>
        <location evidence="2">Cell membrane</location>
        <topology evidence="2">Multi-pass membrane protein</topology>
    </subcellularLocation>
</comment>
<dbReference type="AlphaFoldDB" id="A0A067Z6S0"/>
<proteinExistence type="inferred from homology"/>
<evidence type="ECO:0000256" key="6">
    <source>
        <dbReference type="ARBA" id="ARBA00022891"/>
    </source>
</evidence>
<comment type="cofactor">
    <cofactor evidence="1">
        <name>pyrroloquinoline quinone</name>
        <dbReference type="ChEBI" id="CHEBI:58442"/>
    </cofactor>
</comment>
<evidence type="ECO:0000256" key="10">
    <source>
        <dbReference type="SAM" id="MobiDB-lite"/>
    </source>
</evidence>
<dbReference type="InterPro" id="IPR002372">
    <property type="entry name" value="PQQ_rpt_dom"/>
</dbReference>
<feature type="domain" description="Pyrrolo-quinoline quinone repeat" evidence="12">
    <location>
        <begin position="169"/>
        <end position="759"/>
    </location>
</feature>
<protein>
    <submittedName>
        <fullName evidence="13">Quinate/shikimate dehydrogenase</fullName>
        <ecNumber evidence="13">1.1.5.8</ecNumber>
    </submittedName>
</protein>
<feature type="transmembrane region" description="Helical" evidence="11">
    <location>
        <begin position="119"/>
        <end position="139"/>
    </location>
</feature>
<dbReference type="InterPro" id="IPR001479">
    <property type="entry name" value="Quinoprotein_DH_CS"/>
</dbReference>
<dbReference type="GO" id="GO:0030288">
    <property type="term" value="C:outer membrane-bounded periplasmic space"/>
    <property type="evidence" value="ECO:0007669"/>
    <property type="project" value="InterPro"/>
</dbReference>
<feature type="region of interest" description="Disordered" evidence="10">
    <location>
        <begin position="147"/>
        <end position="169"/>
    </location>
</feature>
<evidence type="ECO:0000256" key="2">
    <source>
        <dbReference type="ARBA" id="ARBA00004651"/>
    </source>
</evidence>
<dbReference type="RefSeq" id="WP_041112107.1">
    <property type="nucleotide sequence ID" value="NZ_CP004373.1"/>
</dbReference>
<dbReference type="GeneID" id="56906193"/>
<feature type="transmembrane region" description="Helical" evidence="11">
    <location>
        <begin position="59"/>
        <end position="77"/>
    </location>
</feature>
<sequence>MNSGPRTLSMIIGILGALMAAFLIIEGLHLIILGGSWFYTLAGIALAASSVYMIRRNILSTWIALGLLVATALWSLAEVGTSFWPSFSRLIVFLCVALIATLMAPWLSGPGRRYFTRPVTGATSGALGAIIVAFLAGMFRVHPTIAPQDTTHPQETASTADSDQPGHDWPAYGRTASGTRYASFTQINRDNVSKLRVAWTYRTGDMALNGAEFQGTPIKIGDTVYICSPHNIVSALDPDTGTEKWKFDPHAQTKVWQRCRGVGYWHDSTATDANAPCASRIVLTTIDARLITIDARTGQACTDFGTNGNVNLLTGLGPTAPGSYYPTAAPLVAGDIVVVGGRIADNERTGEPSGVVRGYDVRTGAQVWAWDATNPHRGTTPLAEGEIYPAETPNMWGTASYDPKLNLVFFPLGNQTPDFWGGDRSKASDEYNDAFVAVDAKTGDERWHFRTANHDLVDYDATAQPILYDIPDGHGGTRPAIIAMTKRGQIFVLDRRDGTPIVPVEMRKVPQDGAPEHQYLAPEQPYSALSIGTERLKPSDMWGGTIFDQLLCRIQFASYRYEGEFTPVNEKQATIIYPGYYGGINWGGGAVDESTGTLLVNDIRMAQWGKFMKQEEARRSGFKPSSEGEYSEQKGTPWGVVRSMFFSPAGLPCVKPPYGTMNAIDLRSGKVKWSMPLGTIQDMPVHGMVPGLAIPLGMPTMSGPLATHTGLVFFSGTLDNYVRALNTDTGEVVWKARLPVASQAAPMSYMSDKTGKQYIVVTAGGLTRSGVDKNRGDYVIAYALPSEE</sequence>
<keyword evidence="6" id="KW-0634">PQQ</keyword>
<dbReference type="PROSITE" id="PS00364">
    <property type="entry name" value="BACTERIAL_PQQ_2"/>
    <property type="match status" value="1"/>
</dbReference>
<evidence type="ECO:0000256" key="7">
    <source>
        <dbReference type="ARBA" id="ARBA00022989"/>
    </source>
</evidence>
<dbReference type="GO" id="GO:0047519">
    <property type="term" value="F:quinate dehydrogenase (quinone) activity"/>
    <property type="evidence" value="ECO:0007669"/>
    <property type="project" value="UniProtKB-EC"/>
</dbReference>
<dbReference type="KEGG" id="goy:GLS_c19740"/>
<dbReference type="Gene3D" id="2.140.10.10">
    <property type="entry name" value="Quinoprotein alcohol dehydrogenase-like superfamily"/>
    <property type="match status" value="2"/>
</dbReference>
<dbReference type="Proteomes" id="UP000031656">
    <property type="component" value="Chromosome"/>
</dbReference>
<dbReference type="InterPro" id="IPR011047">
    <property type="entry name" value="Quinoprotein_ADH-like_sf"/>
</dbReference>
<keyword evidence="8 13" id="KW-0560">Oxidoreductase</keyword>
<evidence type="ECO:0000256" key="1">
    <source>
        <dbReference type="ARBA" id="ARBA00001931"/>
    </source>
</evidence>
<dbReference type="InterPro" id="IPR017511">
    <property type="entry name" value="PQQ_mDH"/>
</dbReference>
<dbReference type="Pfam" id="PF01011">
    <property type="entry name" value="PQQ"/>
    <property type="match status" value="1"/>
</dbReference>
<keyword evidence="4" id="KW-1003">Cell membrane</keyword>
<dbReference type="InterPro" id="IPR018391">
    <property type="entry name" value="PQQ_b-propeller_rpt"/>
</dbReference>
<evidence type="ECO:0000313" key="14">
    <source>
        <dbReference type="Proteomes" id="UP000031656"/>
    </source>
</evidence>
<dbReference type="HOGENOM" id="CLU_018478_1_0_5"/>
<keyword evidence="7 11" id="KW-1133">Transmembrane helix</keyword>
<dbReference type="EC" id="1.1.5.8" evidence="13"/>
<evidence type="ECO:0000256" key="5">
    <source>
        <dbReference type="ARBA" id="ARBA00022692"/>
    </source>
</evidence>
<dbReference type="CDD" id="cd10280">
    <property type="entry name" value="PQQ_mGDH"/>
    <property type="match status" value="1"/>
</dbReference>
<evidence type="ECO:0000256" key="3">
    <source>
        <dbReference type="ARBA" id="ARBA00008156"/>
    </source>
</evidence>